<feature type="chain" id="PRO_5025456379" evidence="1">
    <location>
        <begin position="26"/>
        <end position="454"/>
    </location>
</feature>
<evidence type="ECO:0000313" key="3">
    <source>
        <dbReference type="Proteomes" id="UP000435138"/>
    </source>
</evidence>
<keyword evidence="1" id="KW-0732">Signal</keyword>
<evidence type="ECO:0000313" key="2">
    <source>
        <dbReference type="EMBL" id="MQY48929.1"/>
    </source>
</evidence>
<dbReference type="InterPro" id="IPR017853">
    <property type="entry name" value="GH"/>
</dbReference>
<dbReference type="PANTHER" id="PTHR12631">
    <property type="entry name" value="ALPHA-L-IDURONIDASE"/>
    <property type="match status" value="1"/>
</dbReference>
<dbReference type="GO" id="GO:0004553">
    <property type="term" value="F:hydrolase activity, hydrolyzing O-glycosyl compounds"/>
    <property type="evidence" value="ECO:0007669"/>
    <property type="project" value="TreeGrafter"/>
</dbReference>
<dbReference type="Proteomes" id="UP000435138">
    <property type="component" value="Unassembled WGS sequence"/>
</dbReference>
<dbReference type="Gene3D" id="3.20.20.80">
    <property type="entry name" value="Glycosidases"/>
    <property type="match status" value="1"/>
</dbReference>
<organism evidence="2 3">
    <name type="scientific">Endobacterium cereale</name>
    <dbReference type="NCBI Taxonomy" id="2663029"/>
    <lineage>
        <taxon>Bacteria</taxon>
        <taxon>Pseudomonadati</taxon>
        <taxon>Pseudomonadota</taxon>
        <taxon>Alphaproteobacteria</taxon>
        <taxon>Hyphomicrobiales</taxon>
        <taxon>Rhizobiaceae</taxon>
        <taxon>Endobacterium</taxon>
    </lineage>
</organism>
<dbReference type="InterPro" id="IPR051923">
    <property type="entry name" value="Glycosyl_Hydrolase_39"/>
</dbReference>
<protein>
    <submittedName>
        <fullName evidence="2">Uncharacterized protein</fullName>
    </submittedName>
</protein>
<keyword evidence="3" id="KW-1185">Reference proteome</keyword>
<name>A0A6A8ADT1_9HYPH</name>
<feature type="signal peptide" evidence="1">
    <location>
        <begin position="1"/>
        <end position="25"/>
    </location>
</feature>
<dbReference type="AlphaFoldDB" id="A0A6A8ADT1"/>
<comment type="caution">
    <text evidence="2">The sequence shown here is derived from an EMBL/GenBank/DDBJ whole genome shotgun (WGS) entry which is preliminary data.</text>
</comment>
<reference evidence="2 3" key="1">
    <citation type="submission" date="2019-11" db="EMBL/GenBank/DDBJ databases">
        <title>Genome analysis of Rhizobacterium cereale a novel genus and species isolated from maize roots in North Spain.</title>
        <authorList>
            <person name="Menendez E."/>
            <person name="Flores-Felix J.D."/>
            <person name="Ramirez-Bahena M.-H."/>
            <person name="Igual J.M."/>
            <person name="Garcia-Fraile P."/>
            <person name="Peix A."/>
            <person name="Velazquez E."/>
        </authorList>
    </citation>
    <scope>NUCLEOTIDE SEQUENCE [LARGE SCALE GENOMIC DNA]</scope>
    <source>
        <strain evidence="2 3">RZME27</strain>
    </source>
</reference>
<dbReference type="SUPFAM" id="SSF51445">
    <property type="entry name" value="(Trans)glycosidases"/>
    <property type="match status" value="1"/>
</dbReference>
<dbReference type="RefSeq" id="WP_153358170.1">
    <property type="nucleotide sequence ID" value="NZ_JAYKOO010000004.1"/>
</dbReference>
<proteinExistence type="predicted"/>
<evidence type="ECO:0000256" key="1">
    <source>
        <dbReference type="SAM" id="SignalP"/>
    </source>
</evidence>
<dbReference type="PANTHER" id="PTHR12631:SF10">
    <property type="entry name" value="BETA-XYLOSIDASE-LIKE PROTEIN-RELATED"/>
    <property type="match status" value="1"/>
</dbReference>
<accession>A0A6A8ADT1</accession>
<gene>
    <name evidence="2" type="ORF">GAO09_23110</name>
</gene>
<sequence length="454" mass="49112">MRKTTAKACIAVTAMLMLQSGVVFAADSASVSFVRADLVARPEPLVIGVGVHFGIGGEYNYVAGKTAALIKDMGFGSYRDDLAWPAFDQPGAKKGRPEPKQLFDFMKLRPARPLLILGHGHPQVKEGDPPLTEAGRKAFSDFAARAAAAAEPFDPIYEIWNEWNLTARFSLPFLVGPGKPDDPRAAQFYSALAKAAVPAVAEAAPGAPLLVGAVGVDSGWQWTKAIVDDGAVMAPAGLSVHMYNHCEPDETKRNATELVDRLEDLQKMLSEKDGKQVPVSVTEFGWPTAKKPCVISTQAQSDNIAQFLLWSAATPWMKGTWVYQLKDQGRDENDLEANFGLFDYDYKPKPAACAVREVIRLVKDAKAFHLSRPMPDVFVLAMDDGEGVKLAAWTTHAEIRAEMAVRSGEVVKAQALCASEPLAADKSFEIGATPVLVELAKHNSTDFSADISIK</sequence>
<dbReference type="EMBL" id="WIXI01000049">
    <property type="protein sequence ID" value="MQY48929.1"/>
    <property type="molecule type" value="Genomic_DNA"/>
</dbReference>